<feature type="domain" description="DAHP synthetase I/KDSA" evidence="9">
    <location>
        <begin position="16"/>
        <end position="264"/>
    </location>
</feature>
<reference evidence="10 11" key="1">
    <citation type="submission" date="2020-06" db="EMBL/GenBank/DDBJ databases">
        <title>High-quality draft genome of sulfate reducer Desulfobacter latus type strain AcrS2 isolated from marine sediment.</title>
        <authorList>
            <person name="Hoppe M."/>
            <person name="Larsen C.K."/>
            <person name="Marshall I.P.G."/>
            <person name="Schramm A."/>
            <person name="Marietou A.G."/>
        </authorList>
    </citation>
    <scope>NUCLEOTIDE SEQUENCE [LARGE SCALE GENOMIC DNA]</scope>
    <source>
        <strain evidence="10 11">AcRS2</strain>
    </source>
</reference>
<evidence type="ECO:0000256" key="5">
    <source>
        <dbReference type="ARBA" id="ARBA00022490"/>
    </source>
</evidence>
<evidence type="ECO:0000259" key="9">
    <source>
        <dbReference type="Pfam" id="PF00793"/>
    </source>
</evidence>
<dbReference type="NCBIfam" id="TIGR01362">
    <property type="entry name" value="KDO8P_synth"/>
    <property type="match status" value="1"/>
</dbReference>
<protein>
    <recommendedName>
        <fullName evidence="8">2-dehydro-3-deoxyphosphooctonate aldolase</fullName>
        <ecNumber evidence="8">2.5.1.55</ecNumber>
    </recommendedName>
    <alternativeName>
        <fullName evidence="8">3-deoxy-D-manno-octulosonic acid 8-phosphate synthase</fullName>
    </alternativeName>
    <alternativeName>
        <fullName evidence="8">KDO-8-phosphate synthase</fullName>
        <shortName evidence="8">KDO 8-P synthase</shortName>
        <shortName evidence="8">KDOPS</shortName>
    </alternativeName>
    <alternativeName>
        <fullName evidence="8">Phospho-2-dehydro-3-deoxyoctonate aldolase</fullName>
    </alternativeName>
</protein>
<comment type="pathway">
    <text evidence="2">Bacterial outer membrane biogenesis; lipopolysaccharide biosynthesis.</text>
</comment>
<comment type="similarity">
    <text evidence="4 8">Belongs to the KdsA family.</text>
</comment>
<evidence type="ECO:0000256" key="8">
    <source>
        <dbReference type="HAMAP-Rule" id="MF_00056"/>
    </source>
</evidence>
<comment type="pathway">
    <text evidence="3 8">Carbohydrate biosynthesis; 3-deoxy-D-manno-octulosonate biosynthesis; 3-deoxy-D-manno-octulosonate from D-ribulose 5-phosphate: step 2/3.</text>
</comment>
<keyword evidence="11" id="KW-1185">Reference proteome</keyword>
<proteinExistence type="inferred from homology"/>
<dbReference type="InterPro" id="IPR006269">
    <property type="entry name" value="KDO8P_synthase"/>
</dbReference>
<evidence type="ECO:0000256" key="4">
    <source>
        <dbReference type="ARBA" id="ARBA00010499"/>
    </source>
</evidence>
<dbReference type="NCBIfam" id="NF003543">
    <property type="entry name" value="PRK05198.1"/>
    <property type="match status" value="1"/>
</dbReference>
<keyword evidence="8" id="KW-0448">Lipopolysaccharide biosynthesis</keyword>
<keyword evidence="5 8" id="KW-0963">Cytoplasm</keyword>
<dbReference type="GO" id="GO:0005737">
    <property type="term" value="C:cytoplasm"/>
    <property type="evidence" value="ECO:0007669"/>
    <property type="project" value="UniProtKB-SubCell"/>
</dbReference>
<evidence type="ECO:0000256" key="6">
    <source>
        <dbReference type="ARBA" id="ARBA00022679"/>
    </source>
</evidence>
<dbReference type="InterPro" id="IPR013785">
    <property type="entry name" value="Aldolase_TIM"/>
</dbReference>
<evidence type="ECO:0000313" key="11">
    <source>
        <dbReference type="Proteomes" id="UP000553343"/>
    </source>
</evidence>
<dbReference type="Proteomes" id="UP000553343">
    <property type="component" value="Unassembled WGS sequence"/>
</dbReference>
<dbReference type="EMBL" id="JACADJ010000031">
    <property type="protein sequence ID" value="NWH05335.1"/>
    <property type="molecule type" value="Genomic_DNA"/>
</dbReference>
<organism evidence="10 11">
    <name type="scientific">Desulfobacter latus</name>
    <dbReference type="NCBI Taxonomy" id="2292"/>
    <lineage>
        <taxon>Bacteria</taxon>
        <taxon>Pseudomonadati</taxon>
        <taxon>Thermodesulfobacteriota</taxon>
        <taxon>Desulfobacteria</taxon>
        <taxon>Desulfobacterales</taxon>
        <taxon>Desulfobacteraceae</taxon>
        <taxon>Desulfobacter</taxon>
    </lineage>
</organism>
<dbReference type="PANTHER" id="PTHR21057">
    <property type="entry name" value="PHOSPHO-2-DEHYDRO-3-DEOXYHEPTONATE ALDOLASE"/>
    <property type="match status" value="1"/>
</dbReference>
<dbReference type="RefSeq" id="WP_178366791.1">
    <property type="nucleotide sequence ID" value="NZ_JACADJ010000031.1"/>
</dbReference>
<dbReference type="UniPathway" id="UPA00357">
    <property type="reaction ID" value="UER00474"/>
</dbReference>
<dbReference type="HAMAP" id="MF_00056">
    <property type="entry name" value="KDO8P_synth"/>
    <property type="match status" value="1"/>
</dbReference>
<evidence type="ECO:0000313" key="10">
    <source>
        <dbReference type="EMBL" id="NWH05335.1"/>
    </source>
</evidence>
<dbReference type="AlphaFoldDB" id="A0A850T868"/>
<dbReference type="GO" id="GO:0019294">
    <property type="term" value="P:keto-3-deoxy-D-manno-octulosonic acid biosynthetic process"/>
    <property type="evidence" value="ECO:0007669"/>
    <property type="project" value="UniProtKB-UniRule"/>
</dbReference>
<evidence type="ECO:0000256" key="3">
    <source>
        <dbReference type="ARBA" id="ARBA00004845"/>
    </source>
</evidence>
<name>A0A850T868_9BACT</name>
<keyword evidence="6 8" id="KW-0808">Transferase</keyword>
<comment type="caution">
    <text evidence="10">The sequence shown here is derived from an EMBL/GenBank/DDBJ whole genome shotgun (WGS) entry which is preliminary data.</text>
</comment>
<dbReference type="UniPathway" id="UPA00030"/>
<dbReference type="EC" id="2.5.1.55" evidence="8"/>
<evidence type="ECO:0000256" key="1">
    <source>
        <dbReference type="ARBA" id="ARBA00004496"/>
    </source>
</evidence>
<sequence>MTNFFFDLTQNNPNLFFLIAGPCVIEDLHTSLGIAKHLKQVTRDLGIPYIFKASYDKANRTSIQSFRGPGPEHGLDILKQIKSELDIPVISDIHLPDQAEKAAQVLDIIQIPAFLCRQTDLILAACRTGKPVNIKKGQFLAPGDCRNIIEKAKSTGNQNIAITERGTCFGYNNLVVDFRSIQILRDLGMPVIFDATHSVQLPGGSGTASAGEREFIAPLARAAVACGAHGLFMETHPDPDNALCDGPNAMPLDQMKHLLTHLVNIRKAAGRCL</sequence>
<dbReference type="Gene3D" id="3.20.20.70">
    <property type="entry name" value="Aldolase class I"/>
    <property type="match status" value="1"/>
</dbReference>
<accession>A0A850T868</accession>
<dbReference type="SUPFAM" id="SSF51569">
    <property type="entry name" value="Aldolase"/>
    <property type="match status" value="1"/>
</dbReference>
<dbReference type="GO" id="GO:0008676">
    <property type="term" value="F:3-deoxy-8-phosphooctulonate synthase activity"/>
    <property type="evidence" value="ECO:0007669"/>
    <property type="project" value="UniProtKB-UniRule"/>
</dbReference>
<dbReference type="InterPro" id="IPR006218">
    <property type="entry name" value="DAHP1/KDSA"/>
</dbReference>
<dbReference type="Pfam" id="PF00793">
    <property type="entry name" value="DAHP_synth_1"/>
    <property type="match status" value="1"/>
</dbReference>
<comment type="catalytic activity">
    <reaction evidence="7 8">
        <text>D-arabinose 5-phosphate + phosphoenolpyruvate + H2O = 3-deoxy-alpha-D-manno-2-octulosonate-8-phosphate + phosphate</text>
        <dbReference type="Rhea" id="RHEA:14053"/>
        <dbReference type="ChEBI" id="CHEBI:15377"/>
        <dbReference type="ChEBI" id="CHEBI:43474"/>
        <dbReference type="ChEBI" id="CHEBI:57693"/>
        <dbReference type="ChEBI" id="CHEBI:58702"/>
        <dbReference type="ChEBI" id="CHEBI:85985"/>
        <dbReference type="EC" id="2.5.1.55"/>
    </reaction>
</comment>
<gene>
    <name evidence="8 10" type="primary">kdsA</name>
    <name evidence="10" type="ORF">HXW94_10110</name>
</gene>
<evidence type="ECO:0000256" key="2">
    <source>
        <dbReference type="ARBA" id="ARBA00004756"/>
    </source>
</evidence>
<evidence type="ECO:0000256" key="7">
    <source>
        <dbReference type="ARBA" id="ARBA00049112"/>
    </source>
</evidence>
<comment type="subcellular location">
    <subcellularLocation>
        <location evidence="1 8">Cytoplasm</location>
    </subcellularLocation>
</comment>